<proteinExistence type="predicted"/>
<dbReference type="eggNOG" id="KOG1001">
    <property type="taxonomic scope" value="Eukaryota"/>
</dbReference>
<evidence type="ECO:0000313" key="7">
    <source>
        <dbReference type="Proteomes" id="UP000008066"/>
    </source>
</evidence>
<evidence type="ECO:0000256" key="1">
    <source>
        <dbReference type="ARBA" id="ARBA00022741"/>
    </source>
</evidence>
<dbReference type="InterPro" id="IPR014001">
    <property type="entry name" value="Helicase_ATP-bd"/>
</dbReference>
<dbReference type="Pfam" id="PF00271">
    <property type="entry name" value="Helicase_C"/>
    <property type="match status" value="1"/>
</dbReference>
<dbReference type="Proteomes" id="UP000008066">
    <property type="component" value="Unassembled WGS sequence"/>
</dbReference>
<name>G0RZN9_CHATD</name>
<dbReference type="SUPFAM" id="SSF52540">
    <property type="entry name" value="P-loop containing nucleoside triphosphate hydrolases"/>
    <property type="match status" value="2"/>
</dbReference>
<dbReference type="InterPro" id="IPR050628">
    <property type="entry name" value="SNF2_RAD54_helicase_TF"/>
</dbReference>
<feature type="compositionally biased region" description="Polar residues" evidence="4">
    <location>
        <begin position="785"/>
        <end position="813"/>
    </location>
</feature>
<dbReference type="InterPro" id="IPR027417">
    <property type="entry name" value="P-loop_NTPase"/>
</dbReference>
<dbReference type="STRING" id="759272.G0RZN9"/>
<dbReference type="GeneID" id="18254402"/>
<feature type="domain" description="Helicase C-terminal" evidence="5">
    <location>
        <begin position="859"/>
        <end position="1019"/>
    </location>
</feature>
<dbReference type="GO" id="GO:0006281">
    <property type="term" value="P:DNA repair"/>
    <property type="evidence" value="ECO:0007669"/>
    <property type="project" value="TreeGrafter"/>
</dbReference>
<dbReference type="HOGENOM" id="CLU_003233_1_0_1"/>
<dbReference type="InterPro" id="IPR000330">
    <property type="entry name" value="SNF2_N"/>
</dbReference>
<keyword evidence="3" id="KW-0067">ATP-binding</keyword>
<evidence type="ECO:0000259" key="5">
    <source>
        <dbReference type="PROSITE" id="PS51194"/>
    </source>
</evidence>
<dbReference type="AlphaFoldDB" id="G0RZN9"/>
<dbReference type="EMBL" id="GL988032">
    <property type="protein sequence ID" value="EGS23667.1"/>
    <property type="molecule type" value="Genomic_DNA"/>
</dbReference>
<dbReference type="Pfam" id="PF00176">
    <property type="entry name" value="SNF2-rel_dom"/>
    <property type="match status" value="1"/>
</dbReference>
<dbReference type="CDD" id="cd18793">
    <property type="entry name" value="SF2_C_SNF"/>
    <property type="match status" value="1"/>
</dbReference>
<evidence type="ECO:0000256" key="4">
    <source>
        <dbReference type="SAM" id="MobiDB-lite"/>
    </source>
</evidence>
<dbReference type="OMA" id="NLVDHWL"/>
<dbReference type="eggNOG" id="KOG1002">
    <property type="taxonomic scope" value="Eukaryota"/>
</dbReference>
<dbReference type="GO" id="GO:0005524">
    <property type="term" value="F:ATP binding"/>
    <property type="evidence" value="ECO:0007669"/>
    <property type="project" value="UniProtKB-KW"/>
</dbReference>
<keyword evidence="2" id="KW-0378">Hydrolase</keyword>
<dbReference type="PANTHER" id="PTHR45626:SF51">
    <property type="entry name" value="SNF2-RELATED DOMAIN-CONTAINING PROTEIN"/>
    <property type="match status" value="1"/>
</dbReference>
<evidence type="ECO:0000256" key="3">
    <source>
        <dbReference type="ARBA" id="ARBA00022840"/>
    </source>
</evidence>
<dbReference type="GO" id="GO:0004386">
    <property type="term" value="F:helicase activity"/>
    <property type="evidence" value="ECO:0007669"/>
    <property type="project" value="UniProtKB-KW"/>
</dbReference>
<dbReference type="GO" id="GO:0005634">
    <property type="term" value="C:nucleus"/>
    <property type="evidence" value="ECO:0007669"/>
    <property type="project" value="TreeGrafter"/>
</dbReference>
<protein>
    <submittedName>
        <fullName evidence="6">Helicase-like protein</fullName>
    </submittedName>
</protein>
<dbReference type="OrthoDB" id="2801544at2759"/>
<dbReference type="SMART" id="SM00487">
    <property type="entry name" value="DEXDc"/>
    <property type="match status" value="1"/>
</dbReference>
<dbReference type="RefSeq" id="XP_006690909.1">
    <property type="nucleotide sequence ID" value="XM_006690846.1"/>
</dbReference>
<evidence type="ECO:0000313" key="6">
    <source>
        <dbReference type="EMBL" id="EGS23667.1"/>
    </source>
</evidence>
<dbReference type="InterPro" id="IPR001650">
    <property type="entry name" value="Helicase_C-like"/>
</dbReference>
<dbReference type="PANTHER" id="PTHR45626">
    <property type="entry name" value="TRANSCRIPTION TERMINATION FACTOR 2-RELATED"/>
    <property type="match status" value="1"/>
</dbReference>
<evidence type="ECO:0000256" key="2">
    <source>
        <dbReference type="ARBA" id="ARBA00022801"/>
    </source>
</evidence>
<organism evidence="7">
    <name type="scientific">Chaetomium thermophilum (strain DSM 1495 / CBS 144.50 / IMI 039719)</name>
    <name type="common">Thermochaetoides thermophila</name>
    <dbReference type="NCBI Taxonomy" id="759272"/>
    <lineage>
        <taxon>Eukaryota</taxon>
        <taxon>Fungi</taxon>
        <taxon>Dikarya</taxon>
        <taxon>Ascomycota</taxon>
        <taxon>Pezizomycotina</taxon>
        <taxon>Sordariomycetes</taxon>
        <taxon>Sordariomycetidae</taxon>
        <taxon>Sordariales</taxon>
        <taxon>Chaetomiaceae</taxon>
        <taxon>Thermochaetoides</taxon>
    </lineage>
</organism>
<keyword evidence="7" id="KW-1185">Reference proteome</keyword>
<sequence>MNDKQNVGGISSEDITEESAQNKTNHILFLDSDIQNQLLAPSGCLAQYAGLLRRGWVHMSFAISLNNPEQGVFRVYMLPDDIDNRRIPRSDSSLRKARLNLLGQLDFSRATWEGEVSGTRYPDSVNFDPEESRKNGEHLSLLHMFNNIPSPNPTPEEIPDLDAREAAYRIMDGGIFGLKTTLYTYQRRSAAMMLQREVQQEQVIDPRLVKVVDQLGNPYYYDAVTGTGLKAPRYYDRPCGGILAEEMGAGKTLICLALILATRHIPSKVPDCLWTDRLIVRRRIGTLLDMAAACLTRNSVPWRNVFGALDPDGIEYPNCVEAIRRNKAWYELPPADRRRTSRQPSSLPSPRKIYLSHTSLVIVPPNLIQQWKQEISKHTFGLKIIILDNSRKHELPPLEELIEYDIVLFSSTRFERMCENIDFDVISGHVLNHPIASIRFKRCIVDEGHKLGNSTPKRKSNIHLLVDHLQIEAKWIVTGTPSKGLFGVREGVTSQASNGSTEYLQTSPDLERDDLKRIGSMATLYLQMRPWANLPTEAGDTPADWSAYVMQPRHSPRSNGRANCLKSTLHSLIIRHQLSEVGELFPTVDEKIVVLDGSYQDRLALNLFAMMIIFNSVQSQRTDQDYFFHPRQRKALIELVSNLRQASFFGGSFFSSEEIQKAVETAEEFLKEGKVPISAEDEVLLRDAIQLGKLALRNDIKRCANLFREVPLYVQNFPWNAGKEWSLNLKDGDLVCTDSRIILALQKFLYPLAESPNALQILFKTGKLAARGLEERQKWIKDQTSKASPNGHNKDQNMTLAGNTPVGQDSNSPMRRRSVILVKEGAEGQGTPLEVPEAEIASVLATTQLVSTASAKLSYLIDQIAKHQEHEQIIVFYENDNVAYYLAGVLEILQIHHLIYAKGLSPERRARYVATFNTNPKFRVLLMDITQAAFGLDMRSASRIYFINPVLNPQVEAQAIGRTRRISQQKPVTVETLVLRGSVEEVIVCRRKEMTQAEQWRCKSILDDKPIYEWILNVKILEMPGLREGESESRSEEQMAWLERPLLLFRKGFGRGLSIRIRIWLL</sequence>
<keyword evidence="6" id="KW-0347">Helicase</keyword>
<dbReference type="GO" id="GO:0008094">
    <property type="term" value="F:ATP-dependent activity, acting on DNA"/>
    <property type="evidence" value="ECO:0007669"/>
    <property type="project" value="TreeGrafter"/>
</dbReference>
<dbReference type="GO" id="GO:0016787">
    <property type="term" value="F:hydrolase activity"/>
    <property type="evidence" value="ECO:0007669"/>
    <property type="project" value="UniProtKB-KW"/>
</dbReference>
<dbReference type="KEGG" id="cthr:CTHT_0003640"/>
<keyword evidence="1" id="KW-0547">Nucleotide-binding</keyword>
<dbReference type="Gene3D" id="3.40.50.300">
    <property type="entry name" value="P-loop containing nucleotide triphosphate hydrolases"/>
    <property type="match status" value="2"/>
</dbReference>
<accession>G0RZN9</accession>
<gene>
    <name evidence="6" type="ORF">CTHT_0003640</name>
</gene>
<feature type="region of interest" description="Disordered" evidence="4">
    <location>
        <begin position="781"/>
        <end position="813"/>
    </location>
</feature>
<dbReference type="PROSITE" id="PS51194">
    <property type="entry name" value="HELICASE_CTER"/>
    <property type="match status" value="1"/>
</dbReference>
<reference evidence="6 7" key="1">
    <citation type="journal article" date="2011" name="Cell">
        <title>Insight into structure and assembly of the nuclear pore complex by utilizing the genome of a eukaryotic thermophile.</title>
        <authorList>
            <person name="Amlacher S."/>
            <person name="Sarges P."/>
            <person name="Flemming D."/>
            <person name="van Noort V."/>
            <person name="Kunze R."/>
            <person name="Devos D.P."/>
            <person name="Arumugam M."/>
            <person name="Bork P."/>
            <person name="Hurt E."/>
        </authorList>
    </citation>
    <scope>NUCLEOTIDE SEQUENCE [LARGE SCALE GENOMIC DNA]</scope>
    <source>
        <strain evidence="7">DSM 1495 / CBS 144.50 / IMI 039719</strain>
    </source>
</reference>
<dbReference type="InterPro" id="IPR049730">
    <property type="entry name" value="SNF2/RAD54-like_C"/>
</dbReference>